<dbReference type="CDD" id="cd12820">
    <property type="entry name" value="LbR_YadA-like"/>
    <property type="match status" value="1"/>
</dbReference>
<dbReference type="Gene3D" id="2.150.10.10">
    <property type="entry name" value="Serralysin-like metalloprotease, C-terminal"/>
    <property type="match status" value="1"/>
</dbReference>
<dbReference type="GO" id="GO:0019867">
    <property type="term" value="C:outer membrane"/>
    <property type="evidence" value="ECO:0007669"/>
    <property type="project" value="InterPro"/>
</dbReference>
<feature type="domain" description="Trimeric autotransporter adhesin YadA-like head" evidence="2">
    <location>
        <begin position="553"/>
        <end position="577"/>
    </location>
</feature>
<reference evidence="3 4" key="1">
    <citation type="submission" date="2019-03" db="EMBL/GenBank/DDBJ databases">
        <title>Horizontal Gene Transfer Machinery in Histophilus somni.</title>
        <authorList>
            <person name="Mostafa Nazari M."/>
            <person name="Liljebjelke K."/>
        </authorList>
    </citation>
    <scope>NUCLEOTIDE SEQUENCE [LARGE SCALE GENOMIC DNA]</scope>
    <source>
        <strain evidence="3 4">UOC-EPH-KLM-04</strain>
    </source>
</reference>
<name>A0AAX2S0Z6_HISSO</name>
<evidence type="ECO:0000313" key="3">
    <source>
        <dbReference type="EMBL" id="TEW26422.1"/>
    </source>
</evidence>
<evidence type="ECO:0000256" key="1">
    <source>
        <dbReference type="SAM" id="MobiDB-lite"/>
    </source>
</evidence>
<evidence type="ECO:0000259" key="2">
    <source>
        <dbReference type="Pfam" id="PF05658"/>
    </source>
</evidence>
<dbReference type="InterPro" id="IPR011049">
    <property type="entry name" value="Serralysin-like_metalloprot_C"/>
</dbReference>
<dbReference type="InterPro" id="IPR008640">
    <property type="entry name" value="Adhesin_Head_dom"/>
</dbReference>
<feature type="region of interest" description="Disordered" evidence="1">
    <location>
        <begin position="1004"/>
        <end position="1132"/>
    </location>
</feature>
<feature type="compositionally biased region" description="Basic and acidic residues" evidence="1">
    <location>
        <begin position="1274"/>
        <end position="1296"/>
    </location>
</feature>
<comment type="caution">
    <text evidence="3">The sequence shown here is derived from an EMBL/GenBank/DDBJ whole genome shotgun (WGS) entry which is preliminary data.</text>
</comment>
<feature type="domain" description="Trimeric autotransporter adhesin YadA-like head" evidence="2">
    <location>
        <begin position="525"/>
        <end position="551"/>
    </location>
</feature>
<protein>
    <recommendedName>
        <fullName evidence="2">Trimeric autotransporter adhesin YadA-like head domain-containing protein</fullName>
    </recommendedName>
</protein>
<sequence length="1329" mass="139554">GSQLYAVADEFSKLAVNVLGAEKADGDTVGFKKSNFEVAKYNGKTTASTPTEMTFKEAIAQNTTAINKGFIFGVGEGSGEKGTHYLGDKLIIKAGAIDKPTTITTSEDGYSPNNIKTHYEKNSKNILIGIKDKPTFKNVIIENGIPEDEEELKKGNYDKHAVNKKYLDKRLEKVAANFTVKGDNPKDGKGYTLDKEHNELNINGDSENITTAVVDNKGIKISLNKELKGITSIANNDTKIELNNGTGGNGTKSIVFTAGNSDKKVTLTEDKFSGVSEIGKDENAKITFNSNGQKEIDFKVGTNTTYKFTDSGLDLAGKPITNLGSGLGNGAGSGNNDIIEKILSGNPDGANGSSTISNNAVNVKDLSEVAKAIVGKGLTFAGNTGSEFTRELGSKITIKGDGMDLTSKAENDAITFTLNKATSVDKDDEKVVTSKAVAEKLQEYTSTATLGKDFLKVTGENIGNDETSKAEGRKKFGGNVGIAEIKLGDTEKSSTELVQADAVIKYLKGTGTDSVKISDSTKTMAKGNYSISIGHEAVSENESAIAIGYGANAKNRNALALGRDSEVLGEHATAIGFQNKVSGNHSGAFGKQNTVKGEHSYAVGAYNEIGGEHTYVLGSSVTTDDKVKNAVILGNQSTGVSDAVSVGSADKQRRIVYVADPKNQYDAVNKQYVDALGLKFKGNDDKNIHRKLSETLEIVGKGLNKNQTTKFNGTNGNIAVKENKGKLEISLNRDLKGIKSISDSKNKNIATEIRFNRKNDTNSISNSLITNLTISSNGGTFEFNRTGLHINNKQITGLRSGLLEKHNGQDGERKDLDYLIGKDFDKSSIKTHAVNVGDLAKISKEIVEKGYKYKADIPSNNSNDTSIKLGSTISIVKWTDTPATGQPAVTVGTGTTSQTSAVKYTGDNLTTRYTYVGGNAKIEIGFNESPTFKAVMLDEDQTYNGGNVGDSKELITKGYLEKALDSFKFNVANGDGTTYQIGRNDTLKFNAGLNIQLTLAKEGEKPANGTTSTINSSAVTSTPAPTPTAPAVASSSDSSEPASTSSGSAGGAVASGGINGDSADTVVASSSPTAGTSSTTTTTPSDTSTPTTTTPTTAVVTIGTTEDLKNITSISSKPKAGSAGGNGAGSTGEVTKLTLDPTDGATFQVGSQGAKVNINDKGIALMPQGASGMNNPNAESPSITINAGTKPADPNSLESFEKGQEPSITFSTKKTSDGNKTIGSGKITGLADIKPEETDGTLAANKNYVDEKVSDLNNNRPFDFYLGNEKVVKGADGSFHKDGKPSEKLSEEEKKQVVIKAEPSTAPIGISNVASGLGITTPTDEQKEK</sequence>
<dbReference type="EMBL" id="SNRV01000058">
    <property type="protein sequence ID" value="TEW26422.1"/>
    <property type="molecule type" value="Genomic_DNA"/>
</dbReference>
<feature type="region of interest" description="Disordered" evidence="1">
    <location>
        <begin position="1274"/>
        <end position="1329"/>
    </location>
</feature>
<feature type="compositionally biased region" description="Polar residues" evidence="1">
    <location>
        <begin position="1206"/>
        <end position="1218"/>
    </location>
</feature>
<feature type="compositionally biased region" description="Gly residues" evidence="1">
    <location>
        <begin position="1048"/>
        <end position="1059"/>
    </location>
</feature>
<dbReference type="Proteomes" id="UP000297565">
    <property type="component" value="Unassembled WGS sequence"/>
</dbReference>
<feature type="non-terminal residue" evidence="3">
    <location>
        <position position="1"/>
    </location>
</feature>
<proteinExistence type="predicted"/>
<accession>A0AAX2S0Z6</accession>
<evidence type="ECO:0000313" key="4">
    <source>
        <dbReference type="Proteomes" id="UP000297565"/>
    </source>
</evidence>
<feature type="compositionally biased region" description="Low complexity" evidence="1">
    <location>
        <begin position="1065"/>
        <end position="1105"/>
    </location>
</feature>
<organism evidence="3 4">
    <name type="scientific">Histophilus somni</name>
    <name type="common">Haemophilus somnus</name>
    <dbReference type="NCBI Taxonomy" id="731"/>
    <lineage>
        <taxon>Bacteria</taxon>
        <taxon>Pseudomonadati</taxon>
        <taxon>Pseudomonadota</taxon>
        <taxon>Gammaproteobacteria</taxon>
        <taxon>Pasteurellales</taxon>
        <taxon>Pasteurellaceae</taxon>
        <taxon>Histophilus</taxon>
    </lineage>
</organism>
<feature type="region of interest" description="Disordered" evidence="1">
    <location>
        <begin position="1192"/>
        <end position="1218"/>
    </location>
</feature>
<feature type="compositionally biased region" description="Low complexity" evidence="1">
    <location>
        <begin position="1016"/>
        <end position="1047"/>
    </location>
</feature>
<dbReference type="SUPFAM" id="SSF101967">
    <property type="entry name" value="Adhesin YadA, collagen-binding domain"/>
    <property type="match status" value="1"/>
</dbReference>
<dbReference type="Pfam" id="PF05658">
    <property type="entry name" value="YadA_head"/>
    <property type="match status" value="2"/>
</dbReference>
<feature type="compositionally biased region" description="Polar residues" evidence="1">
    <location>
        <begin position="1312"/>
        <end position="1323"/>
    </location>
</feature>
<gene>
    <name evidence="3" type="ORF">E2R48_10410</name>
</gene>
<feature type="non-terminal residue" evidence="3">
    <location>
        <position position="1329"/>
    </location>
</feature>